<dbReference type="EMBL" id="JAJEQF010000017">
    <property type="protein sequence ID" value="MCC2167637.1"/>
    <property type="molecule type" value="Genomic_DNA"/>
</dbReference>
<feature type="transmembrane region" description="Helical" evidence="1">
    <location>
        <begin position="190"/>
        <end position="207"/>
    </location>
</feature>
<reference evidence="2 3" key="1">
    <citation type="submission" date="2021-10" db="EMBL/GenBank/DDBJ databases">
        <title>Anaerobic single-cell dispensing facilitates the cultivation of human gut bacteria.</title>
        <authorList>
            <person name="Afrizal A."/>
        </authorList>
    </citation>
    <scope>NUCLEOTIDE SEQUENCE [LARGE SCALE GENOMIC DNA]</scope>
    <source>
        <strain evidence="2 3">CLA-AA-H244</strain>
    </source>
</reference>
<feature type="transmembrane region" description="Helical" evidence="1">
    <location>
        <begin position="82"/>
        <end position="106"/>
    </location>
</feature>
<accession>A0AAE3AY57</accession>
<dbReference type="Proteomes" id="UP001199355">
    <property type="component" value="Unassembled WGS sequence"/>
</dbReference>
<gene>
    <name evidence="2" type="ORF">LKD45_08035</name>
</gene>
<keyword evidence="3" id="KW-1185">Reference proteome</keyword>
<feature type="transmembrane region" description="Helical" evidence="1">
    <location>
        <begin position="127"/>
        <end position="155"/>
    </location>
</feature>
<evidence type="ECO:0000313" key="2">
    <source>
        <dbReference type="EMBL" id="MCC2167637.1"/>
    </source>
</evidence>
<protein>
    <submittedName>
        <fullName evidence="2">Uncharacterized protein</fullName>
    </submittedName>
</protein>
<name>A0AAE3AY57_9FIRM</name>
<dbReference type="AlphaFoldDB" id="A0AAE3AY57"/>
<dbReference type="RefSeq" id="WP_118497073.1">
    <property type="nucleotide sequence ID" value="NZ_JAJEQF010000017.1"/>
</dbReference>
<comment type="caution">
    <text evidence="2">The sequence shown here is derived from an EMBL/GenBank/DDBJ whole genome shotgun (WGS) entry which is preliminary data.</text>
</comment>
<keyword evidence="1" id="KW-0812">Transmembrane</keyword>
<evidence type="ECO:0000256" key="1">
    <source>
        <dbReference type="SAM" id="Phobius"/>
    </source>
</evidence>
<evidence type="ECO:0000313" key="3">
    <source>
        <dbReference type="Proteomes" id="UP001199355"/>
    </source>
</evidence>
<keyword evidence="1" id="KW-1133">Transmembrane helix</keyword>
<feature type="transmembrane region" description="Helical" evidence="1">
    <location>
        <begin position="21"/>
        <end position="39"/>
    </location>
</feature>
<feature type="transmembrane region" description="Helical" evidence="1">
    <location>
        <begin position="51"/>
        <end position="76"/>
    </location>
</feature>
<proteinExistence type="predicted"/>
<organism evidence="2 3">
    <name type="scientific">Gallintestinimicrobium propionicum</name>
    <dbReference type="NCBI Taxonomy" id="2981770"/>
    <lineage>
        <taxon>Bacteria</taxon>
        <taxon>Bacillati</taxon>
        <taxon>Bacillota</taxon>
        <taxon>Clostridia</taxon>
        <taxon>Lachnospirales</taxon>
        <taxon>Lachnospiraceae</taxon>
        <taxon>Gallintestinimicrobium</taxon>
    </lineage>
</organism>
<feature type="transmembrane region" description="Helical" evidence="1">
    <location>
        <begin position="219"/>
        <end position="238"/>
    </location>
</feature>
<sequence length="325" mass="36020">MTQLLVIREYIKNFYTKYEEFIVPLLKFVLGLILFLTINGRMGYMEKIDHVAIVLVAALLCSFLPLGVMVFLSAMFLLLHTYALSAECVVVLLLAYIIVLVIYLRFAPKAHLLLLLTPLLFVWKIPYAAPLAAGLFGTPGAAAAVAGGVVVYYVLAYITGNAQAFGGGESDTMLQRFSDMGTGVIENKEMLIVVTAFAITAILVYAIRRMSINYSRAIAVLVGTLADIVILLIGDLMYDANFSLAGVILGSIVCALIALVMQFFQFNLDYARTEKVQFEDDEYYYYVKAVPKMAVAVPEKRVKRITTQRANQNVRHSHGKGKTRK</sequence>
<keyword evidence="1" id="KW-0472">Membrane</keyword>
<feature type="transmembrane region" description="Helical" evidence="1">
    <location>
        <begin position="244"/>
        <end position="264"/>
    </location>
</feature>